<dbReference type="InterPro" id="IPR011701">
    <property type="entry name" value="MFS"/>
</dbReference>
<evidence type="ECO:0000256" key="5">
    <source>
        <dbReference type="SAM" id="Phobius"/>
    </source>
</evidence>
<dbReference type="CDD" id="cd17489">
    <property type="entry name" value="MFS_YfcJ_like"/>
    <property type="match status" value="1"/>
</dbReference>
<dbReference type="PROSITE" id="PS00217">
    <property type="entry name" value="SUGAR_TRANSPORT_2"/>
    <property type="match status" value="1"/>
</dbReference>
<protein>
    <submittedName>
        <fullName evidence="7">MFS transporter</fullName>
    </submittedName>
</protein>
<dbReference type="GO" id="GO:0022857">
    <property type="term" value="F:transmembrane transporter activity"/>
    <property type="evidence" value="ECO:0007669"/>
    <property type="project" value="InterPro"/>
</dbReference>
<dbReference type="SUPFAM" id="SSF103473">
    <property type="entry name" value="MFS general substrate transporter"/>
    <property type="match status" value="1"/>
</dbReference>
<dbReference type="Gene3D" id="1.20.1250.20">
    <property type="entry name" value="MFS general substrate transporter like domains"/>
    <property type="match status" value="2"/>
</dbReference>
<reference evidence="7" key="2">
    <citation type="submission" date="2021-04" db="EMBL/GenBank/DDBJ databases">
        <authorList>
            <person name="Gilroy R."/>
        </authorList>
    </citation>
    <scope>NUCLEOTIDE SEQUENCE</scope>
    <source>
        <strain evidence="7">ChiW4-1371</strain>
    </source>
</reference>
<feature type="transmembrane region" description="Helical" evidence="5">
    <location>
        <begin position="296"/>
        <end position="321"/>
    </location>
</feature>
<evidence type="ECO:0000256" key="4">
    <source>
        <dbReference type="ARBA" id="ARBA00023136"/>
    </source>
</evidence>
<keyword evidence="3 5" id="KW-1133">Transmembrane helix</keyword>
<dbReference type="PANTHER" id="PTHR23531">
    <property type="entry name" value="QUINOLENE RESISTANCE PROTEIN NORA"/>
    <property type="match status" value="1"/>
</dbReference>
<dbReference type="GO" id="GO:0016020">
    <property type="term" value="C:membrane"/>
    <property type="evidence" value="ECO:0007669"/>
    <property type="project" value="UniProtKB-SubCell"/>
</dbReference>
<gene>
    <name evidence="7" type="ORF">H9804_09160</name>
</gene>
<feature type="transmembrane region" description="Helical" evidence="5">
    <location>
        <begin position="46"/>
        <end position="66"/>
    </location>
</feature>
<evidence type="ECO:0000256" key="2">
    <source>
        <dbReference type="ARBA" id="ARBA00022692"/>
    </source>
</evidence>
<comment type="subcellular location">
    <subcellularLocation>
        <location evidence="1">Membrane</location>
        <topology evidence="1">Multi-pass membrane protein</topology>
    </subcellularLocation>
</comment>
<evidence type="ECO:0000256" key="3">
    <source>
        <dbReference type="ARBA" id="ARBA00022989"/>
    </source>
</evidence>
<dbReference type="EMBL" id="DXAQ01000136">
    <property type="protein sequence ID" value="HIZ90105.1"/>
    <property type="molecule type" value="Genomic_DNA"/>
</dbReference>
<keyword evidence="2 5" id="KW-0812">Transmembrane</keyword>
<dbReference type="AlphaFoldDB" id="A0A9D2GW47"/>
<evidence type="ECO:0000313" key="8">
    <source>
        <dbReference type="Proteomes" id="UP000824176"/>
    </source>
</evidence>
<evidence type="ECO:0000259" key="6">
    <source>
        <dbReference type="PROSITE" id="PS50850"/>
    </source>
</evidence>
<dbReference type="InterPro" id="IPR036259">
    <property type="entry name" value="MFS_trans_sf"/>
</dbReference>
<dbReference type="PANTHER" id="PTHR23531:SF1">
    <property type="entry name" value="QUINOLENE RESISTANCE PROTEIN NORA"/>
    <property type="match status" value="1"/>
</dbReference>
<evidence type="ECO:0000256" key="1">
    <source>
        <dbReference type="ARBA" id="ARBA00004141"/>
    </source>
</evidence>
<feature type="transmembrane region" description="Helical" evidence="5">
    <location>
        <begin position="328"/>
        <end position="350"/>
    </location>
</feature>
<dbReference type="InterPro" id="IPR005829">
    <property type="entry name" value="Sugar_transporter_CS"/>
</dbReference>
<dbReference type="InterPro" id="IPR020846">
    <property type="entry name" value="MFS_dom"/>
</dbReference>
<feature type="transmembrane region" description="Helical" evidence="5">
    <location>
        <begin position="12"/>
        <end position="34"/>
    </location>
</feature>
<feature type="transmembrane region" description="Helical" evidence="5">
    <location>
        <begin position="78"/>
        <end position="96"/>
    </location>
</feature>
<organism evidence="7 8">
    <name type="scientific">Candidatus Mucispirillum faecigallinarum</name>
    <dbReference type="NCBI Taxonomy" id="2838699"/>
    <lineage>
        <taxon>Bacteria</taxon>
        <taxon>Pseudomonadati</taxon>
        <taxon>Deferribacterota</taxon>
        <taxon>Deferribacteres</taxon>
        <taxon>Deferribacterales</taxon>
        <taxon>Mucispirillaceae</taxon>
        <taxon>Mucispirillum</taxon>
    </lineage>
</organism>
<evidence type="ECO:0000313" key="7">
    <source>
        <dbReference type="EMBL" id="HIZ90105.1"/>
    </source>
</evidence>
<dbReference type="Pfam" id="PF07690">
    <property type="entry name" value="MFS_1"/>
    <property type="match status" value="2"/>
</dbReference>
<feature type="transmembrane region" description="Helical" evidence="5">
    <location>
        <begin position="137"/>
        <end position="158"/>
    </location>
</feature>
<dbReference type="PROSITE" id="PS50850">
    <property type="entry name" value="MFS"/>
    <property type="match status" value="1"/>
</dbReference>
<reference evidence="7" key="1">
    <citation type="journal article" date="2021" name="PeerJ">
        <title>Extensive microbial diversity within the chicken gut microbiome revealed by metagenomics and culture.</title>
        <authorList>
            <person name="Gilroy R."/>
            <person name="Ravi A."/>
            <person name="Getino M."/>
            <person name="Pursley I."/>
            <person name="Horton D.L."/>
            <person name="Alikhan N.F."/>
            <person name="Baker D."/>
            <person name="Gharbi K."/>
            <person name="Hall N."/>
            <person name="Watson M."/>
            <person name="Adriaenssens E.M."/>
            <person name="Foster-Nyarko E."/>
            <person name="Jarju S."/>
            <person name="Secka A."/>
            <person name="Antonio M."/>
            <person name="Oren A."/>
            <person name="Chaudhuri R.R."/>
            <person name="La Ragione R."/>
            <person name="Hildebrand F."/>
            <person name="Pallen M.J."/>
        </authorList>
    </citation>
    <scope>NUCLEOTIDE SEQUENCE</scope>
    <source>
        <strain evidence="7">ChiW4-1371</strain>
    </source>
</reference>
<feature type="transmembrane region" description="Helical" evidence="5">
    <location>
        <begin position="362"/>
        <end position="382"/>
    </location>
</feature>
<feature type="domain" description="Major facilitator superfamily (MFS) profile" evidence="6">
    <location>
        <begin position="11"/>
        <end position="385"/>
    </location>
</feature>
<feature type="transmembrane region" description="Helical" evidence="5">
    <location>
        <begin position="164"/>
        <end position="183"/>
    </location>
</feature>
<keyword evidence="4 5" id="KW-0472">Membrane</keyword>
<feature type="transmembrane region" description="Helical" evidence="5">
    <location>
        <begin position="204"/>
        <end position="224"/>
    </location>
</feature>
<sequence>MAKRFPVFNKYFIILMAVNFSVAFSYYITFVTTASYSINFLNTSNALAGLASGIFIIGALFARLFFGSYADRIYLKPVLIIFLLLYFSSTLLYILIDSYLPLLLLRFIHGVFYGVSSTCLGVILSQNVPASIRGTAVGYYGLSIVLASAAAPFLAILFIHLECINFSFILPACLLFISVFLSFNLRVKQTAYKKSYQKFSISNYIEYSALPVSFLAFLMTAAYMPVLSFISNYSSSINLVEAGSWFFIVYAAVSMFARPASGRIFDSLGYNFVLMPAIIIFMFALIMLSVSDNSFLLLFSALLTGLGYGSFFSGGQSYALLNAPKNRLGLATSTYYIFLDIGGGIGPYIFGFAGENLGYKSMYQICAFIVFIVLILYFLLIYKNKKKLHKKSLL</sequence>
<feature type="transmembrane region" description="Helical" evidence="5">
    <location>
        <begin position="102"/>
        <end position="125"/>
    </location>
</feature>
<feature type="transmembrane region" description="Helical" evidence="5">
    <location>
        <begin position="268"/>
        <end position="290"/>
    </location>
</feature>
<proteinExistence type="predicted"/>
<dbReference type="Proteomes" id="UP000824176">
    <property type="component" value="Unassembled WGS sequence"/>
</dbReference>
<feature type="transmembrane region" description="Helical" evidence="5">
    <location>
        <begin position="236"/>
        <end position="256"/>
    </location>
</feature>
<name>A0A9D2GW47_9BACT</name>
<comment type="caution">
    <text evidence="7">The sequence shown here is derived from an EMBL/GenBank/DDBJ whole genome shotgun (WGS) entry which is preliminary data.</text>
</comment>
<accession>A0A9D2GW47</accession>
<dbReference type="InterPro" id="IPR052714">
    <property type="entry name" value="MFS_Exporter"/>
</dbReference>